<accession>A0A3M7PAV8</accession>
<dbReference type="AlphaFoldDB" id="A0A3M7PAV8"/>
<proteinExistence type="predicted"/>
<comment type="caution">
    <text evidence="2">The sequence shown here is derived from an EMBL/GenBank/DDBJ whole genome shotgun (WGS) entry which is preliminary data.</text>
</comment>
<evidence type="ECO:0000313" key="3">
    <source>
        <dbReference type="Proteomes" id="UP000276133"/>
    </source>
</evidence>
<name>A0A3M7PAV8_BRAPC</name>
<keyword evidence="1" id="KW-0472">Membrane</keyword>
<feature type="transmembrane region" description="Helical" evidence="1">
    <location>
        <begin position="12"/>
        <end position="31"/>
    </location>
</feature>
<dbReference type="Proteomes" id="UP000276133">
    <property type="component" value="Unassembled WGS sequence"/>
</dbReference>
<sequence>MYSIDLIKQTQFYFLGIFKNLNYNVFLYINLSKGERLISKRLTINSWFVKPLGFKKFFKLFKFVSITIKSSVIIKAFTSEDVLFILNTNPVSITGPIAAYFPLSRINFTL</sequence>
<evidence type="ECO:0000256" key="1">
    <source>
        <dbReference type="SAM" id="Phobius"/>
    </source>
</evidence>
<organism evidence="2 3">
    <name type="scientific">Brachionus plicatilis</name>
    <name type="common">Marine rotifer</name>
    <name type="synonym">Brachionus muelleri</name>
    <dbReference type="NCBI Taxonomy" id="10195"/>
    <lineage>
        <taxon>Eukaryota</taxon>
        <taxon>Metazoa</taxon>
        <taxon>Spiralia</taxon>
        <taxon>Gnathifera</taxon>
        <taxon>Rotifera</taxon>
        <taxon>Eurotatoria</taxon>
        <taxon>Monogononta</taxon>
        <taxon>Pseudotrocha</taxon>
        <taxon>Ploima</taxon>
        <taxon>Brachionidae</taxon>
        <taxon>Brachionus</taxon>
    </lineage>
</organism>
<keyword evidence="1" id="KW-0812">Transmembrane</keyword>
<dbReference type="EMBL" id="REGN01012292">
    <property type="protein sequence ID" value="RMZ96241.1"/>
    <property type="molecule type" value="Genomic_DNA"/>
</dbReference>
<gene>
    <name evidence="2" type="ORF">BpHYR1_025485</name>
</gene>
<keyword evidence="3" id="KW-1185">Reference proteome</keyword>
<reference evidence="2 3" key="1">
    <citation type="journal article" date="2018" name="Sci. Rep.">
        <title>Genomic signatures of local adaptation to the degree of environmental predictability in rotifers.</title>
        <authorList>
            <person name="Franch-Gras L."/>
            <person name="Hahn C."/>
            <person name="Garcia-Roger E.M."/>
            <person name="Carmona M.J."/>
            <person name="Serra M."/>
            <person name="Gomez A."/>
        </authorList>
    </citation>
    <scope>NUCLEOTIDE SEQUENCE [LARGE SCALE GENOMIC DNA]</scope>
    <source>
        <strain evidence="2">HYR1</strain>
    </source>
</reference>
<evidence type="ECO:0000313" key="2">
    <source>
        <dbReference type="EMBL" id="RMZ96241.1"/>
    </source>
</evidence>
<keyword evidence="1" id="KW-1133">Transmembrane helix</keyword>
<protein>
    <submittedName>
        <fullName evidence="2">Uncharacterized protein</fullName>
    </submittedName>
</protein>